<keyword evidence="11" id="KW-0966">Cell projection</keyword>
<evidence type="ECO:0000256" key="9">
    <source>
        <dbReference type="NCBIfam" id="TIGR01400"/>
    </source>
</evidence>
<evidence type="ECO:0000256" key="8">
    <source>
        <dbReference type="ARBA" id="ARBA00023143"/>
    </source>
</evidence>
<evidence type="ECO:0000256" key="4">
    <source>
        <dbReference type="ARBA" id="ARBA00022475"/>
    </source>
</evidence>
<dbReference type="InterPro" id="IPR006303">
    <property type="entry name" value="FliR"/>
</dbReference>
<dbReference type="RefSeq" id="WP_274687849.1">
    <property type="nucleotide sequence ID" value="NZ_JAPMOU010000005.1"/>
</dbReference>
<comment type="caution">
    <text evidence="11">The sequence shown here is derived from an EMBL/GenBank/DDBJ whole genome shotgun (WGS) entry which is preliminary data.</text>
</comment>
<dbReference type="PRINTS" id="PR00953">
    <property type="entry name" value="TYPE3IMRPROT"/>
</dbReference>
<dbReference type="PANTHER" id="PTHR30065:SF8">
    <property type="entry name" value="FLAGELLAR BIOSYNTHETIC PROTEIN FLIR"/>
    <property type="match status" value="1"/>
</dbReference>
<accession>A0ABT5U7K1</accession>
<keyword evidence="4 10" id="KW-1003">Cell membrane</keyword>
<feature type="transmembrane region" description="Helical" evidence="10">
    <location>
        <begin position="78"/>
        <end position="96"/>
    </location>
</feature>
<evidence type="ECO:0000256" key="5">
    <source>
        <dbReference type="ARBA" id="ARBA00022692"/>
    </source>
</evidence>
<sequence length="294" mass="32745">MRLHKLHSHHPWWSATTTNPLCPRGIKVIREGYRFSLIHYQLEDIQLLLAQILWPLFRVAGILMVMPIFGTQLVPMRVRAFFAILVTLLIAPIIPTGPKVDLISILSMVIIAQQVLIGLLMGFALQVFFHLFAVAGQMISMQMGLGFASLNDPANGVNVAAVGQFFLILCSLLFLAMNGHHVVFEVLVESFRTIPIGQFVPFHHFIELVMWFSWIFASALLIALPVVIAMLIVNIAFGVMTKAAPQLNVFALGFPISMIFGLFVTWVGVSSGLLAQYSRFTEAALFMLRSLIQP</sequence>
<dbReference type="PANTHER" id="PTHR30065">
    <property type="entry name" value="FLAGELLAR BIOSYNTHETIC PROTEIN FLIR"/>
    <property type="match status" value="1"/>
</dbReference>
<keyword evidence="11" id="KW-0969">Cilium</keyword>
<keyword evidence="5 10" id="KW-0812">Transmembrane</keyword>
<keyword evidence="11" id="KW-0282">Flagellum</keyword>
<name>A0ABT5U7K1_9GAMM</name>
<dbReference type="Proteomes" id="UP001528823">
    <property type="component" value="Unassembled WGS sequence"/>
</dbReference>
<organism evidence="11 12">
    <name type="scientific">Spartinivicinus poritis</name>
    <dbReference type="NCBI Taxonomy" id="2994640"/>
    <lineage>
        <taxon>Bacteria</taxon>
        <taxon>Pseudomonadati</taxon>
        <taxon>Pseudomonadota</taxon>
        <taxon>Gammaproteobacteria</taxon>
        <taxon>Oceanospirillales</taxon>
        <taxon>Zooshikellaceae</taxon>
        <taxon>Spartinivicinus</taxon>
    </lineage>
</organism>
<evidence type="ECO:0000256" key="7">
    <source>
        <dbReference type="ARBA" id="ARBA00023136"/>
    </source>
</evidence>
<gene>
    <name evidence="11" type="primary">fliR</name>
    <name evidence="11" type="ORF">ORQ98_05850</name>
</gene>
<evidence type="ECO:0000256" key="6">
    <source>
        <dbReference type="ARBA" id="ARBA00022989"/>
    </source>
</evidence>
<keyword evidence="6 10" id="KW-1133">Transmembrane helix</keyword>
<evidence type="ECO:0000313" key="11">
    <source>
        <dbReference type="EMBL" id="MDE1461487.1"/>
    </source>
</evidence>
<feature type="transmembrane region" description="Helical" evidence="10">
    <location>
        <begin position="102"/>
        <end position="135"/>
    </location>
</feature>
<feature type="transmembrane region" description="Helical" evidence="10">
    <location>
        <begin position="211"/>
        <end position="237"/>
    </location>
</feature>
<dbReference type="Pfam" id="PF01311">
    <property type="entry name" value="Bac_export_1"/>
    <property type="match status" value="1"/>
</dbReference>
<evidence type="ECO:0000256" key="3">
    <source>
        <dbReference type="ARBA" id="ARBA00021717"/>
    </source>
</evidence>
<feature type="transmembrane region" description="Helical" evidence="10">
    <location>
        <begin position="45"/>
        <end position="66"/>
    </location>
</feature>
<evidence type="ECO:0000256" key="2">
    <source>
        <dbReference type="ARBA" id="ARBA00009772"/>
    </source>
</evidence>
<dbReference type="EMBL" id="JAPMOU010000005">
    <property type="protein sequence ID" value="MDE1461487.1"/>
    <property type="molecule type" value="Genomic_DNA"/>
</dbReference>
<evidence type="ECO:0000313" key="12">
    <source>
        <dbReference type="Proteomes" id="UP001528823"/>
    </source>
</evidence>
<protein>
    <recommendedName>
        <fullName evidence="3 9">Flagellar biosynthetic protein FliR</fullName>
    </recommendedName>
</protein>
<dbReference type="NCBIfam" id="TIGR01400">
    <property type="entry name" value="fliR"/>
    <property type="match status" value="1"/>
</dbReference>
<keyword evidence="7 10" id="KW-0472">Membrane</keyword>
<feature type="transmembrane region" description="Helical" evidence="10">
    <location>
        <begin position="156"/>
        <end position="177"/>
    </location>
</feature>
<dbReference type="InterPro" id="IPR002010">
    <property type="entry name" value="T3SS_IM_R"/>
</dbReference>
<evidence type="ECO:0000256" key="10">
    <source>
        <dbReference type="RuleBase" id="RU362071"/>
    </source>
</evidence>
<comment type="subcellular location">
    <subcellularLocation>
        <location evidence="10">Cell membrane</location>
        <topology evidence="10">Multi-pass membrane protein</topology>
    </subcellularLocation>
    <subcellularLocation>
        <location evidence="10">Bacterial flagellum basal body</location>
    </subcellularLocation>
</comment>
<keyword evidence="12" id="KW-1185">Reference proteome</keyword>
<feature type="transmembrane region" description="Helical" evidence="10">
    <location>
        <begin position="249"/>
        <end position="269"/>
    </location>
</feature>
<keyword evidence="8 10" id="KW-0975">Bacterial flagellum</keyword>
<proteinExistence type="inferred from homology"/>
<comment type="function">
    <text evidence="1 10">Role in flagellar biosynthesis.</text>
</comment>
<evidence type="ECO:0000256" key="1">
    <source>
        <dbReference type="ARBA" id="ARBA00002578"/>
    </source>
</evidence>
<comment type="similarity">
    <text evidence="2 10">Belongs to the FliR/MopE/SpaR family.</text>
</comment>
<reference evidence="11 12" key="1">
    <citation type="submission" date="2022-11" db="EMBL/GenBank/DDBJ databases">
        <title>Spartinivicinus poritis sp. nov., isolated from scleractinian coral Porites lutea.</title>
        <authorList>
            <person name="Zhang G."/>
            <person name="Cai L."/>
            <person name="Wei Q."/>
        </authorList>
    </citation>
    <scope>NUCLEOTIDE SEQUENCE [LARGE SCALE GENOMIC DNA]</scope>
    <source>
        <strain evidence="11 12">A2-2</strain>
    </source>
</reference>